<dbReference type="STRING" id="200378.SAMN05216553_11720"/>
<organism evidence="1 2">
    <name type="scientific">Lentzea fradiae</name>
    <dbReference type="NCBI Taxonomy" id="200378"/>
    <lineage>
        <taxon>Bacteria</taxon>
        <taxon>Bacillati</taxon>
        <taxon>Actinomycetota</taxon>
        <taxon>Actinomycetes</taxon>
        <taxon>Pseudonocardiales</taxon>
        <taxon>Pseudonocardiaceae</taxon>
        <taxon>Lentzea</taxon>
    </lineage>
</organism>
<keyword evidence="2" id="KW-1185">Reference proteome</keyword>
<dbReference type="RefSeq" id="WP_090057044.1">
    <property type="nucleotide sequence ID" value="NZ_FNCC01000017.1"/>
</dbReference>
<reference evidence="2" key="1">
    <citation type="submission" date="2016-10" db="EMBL/GenBank/DDBJ databases">
        <authorList>
            <person name="Varghese N."/>
            <person name="Submissions S."/>
        </authorList>
    </citation>
    <scope>NUCLEOTIDE SEQUENCE [LARGE SCALE GENOMIC DNA]</scope>
    <source>
        <strain evidence="2">CGMCC 4.3506</strain>
    </source>
</reference>
<dbReference type="EMBL" id="FNCC01000017">
    <property type="protein sequence ID" value="SDH16683.1"/>
    <property type="molecule type" value="Genomic_DNA"/>
</dbReference>
<dbReference type="OrthoDB" id="4553528at2"/>
<dbReference type="InterPro" id="IPR048142">
    <property type="entry name" value="QRL_CxxC_CxxC"/>
</dbReference>
<name>A0A1G8A723_9PSEU</name>
<accession>A0A1G8A723</accession>
<sequence>MGSRTRPICEVVLPWNGQTAFCRGWEGGLIVFAWRGRPGAVPPGLATRRQLRAIGLRPNGQGAQALLWFRHRKPYRRAELCDLFRVDLAAPVRPLNAARIFALDKAMAARRWCPQCQRDVGYCVPTSYGRCWACFEANESLEAC</sequence>
<dbReference type="NCBIfam" id="NF041638">
    <property type="entry name" value="QRL_CxxC_CxxC"/>
    <property type="match status" value="1"/>
</dbReference>
<protein>
    <submittedName>
        <fullName evidence="1">Uncharacterized protein</fullName>
    </submittedName>
</protein>
<evidence type="ECO:0000313" key="2">
    <source>
        <dbReference type="Proteomes" id="UP000199623"/>
    </source>
</evidence>
<dbReference type="Proteomes" id="UP000199623">
    <property type="component" value="Unassembled WGS sequence"/>
</dbReference>
<gene>
    <name evidence="1" type="ORF">SAMN05216553_11720</name>
</gene>
<evidence type="ECO:0000313" key="1">
    <source>
        <dbReference type="EMBL" id="SDH16683.1"/>
    </source>
</evidence>
<dbReference type="AlphaFoldDB" id="A0A1G8A723"/>
<proteinExistence type="predicted"/>